<dbReference type="Proteomes" id="UP000032568">
    <property type="component" value="Chromosome pTact"/>
</dbReference>
<gene>
    <name evidence="7" type="ORF">SG35_030605</name>
</gene>
<dbReference type="InterPro" id="IPR014395">
    <property type="entry name" value="Pen/GL7ACA/AHL_acylase"/>
</dbReference>
<comment type="subunit">
    <text evidence="4">Heterodimer of an alpha subunit and a beta subunit processed from the same precursor.</text>
</comment>
<keyword evidence="6" id="KW-0106">Calcium</keyword>
<sequence>MRVFNKMPLTFRFTLFVFIPLFFLVIYSYKLFFLDPLPDKTTRQFVNGLDDKVSIERDNHGLVKIKTETDKDVYFAMGYVHAQDRLWQLELQRRISQGRLSEIFGKTSVHQDIWFRTLGLYQAASESIPSLSPKAKASLEAYAAGINSWIQSAEQLPVEFSLLDISPEPWTITDSLAWIKVFSLNLAHNLHSEIEAYIGAQYLSDEQLSLFYPELADSPMTAKIKNEEKLKALFARFDALQTEQQQTYKIGGSYVGSNAWVVSGELTQSGVPILANDPHLGLQLPSLWYSVKQEGKNLAASGMSLVGLPVVIFGKNNDIAWGGTNMMADVQDLYIEKINPDNSLQYQVDGEFIDFETRNEIIKVKAESPAFLKDPIKDVEIQVRSTIHGPVISDVIQGFEQPISLRWTALNSEDTTYNAFYQLSYASNWQEYNRALEQYVSPALNLFYADNDNNIGFTGIGKIPLRNQGKGLLPVSGADSDNHWHSYIPYAEMPRRYNPEEGYLINANNVNTTKGYPYFISADFAPPARAERIEALLKEKQTKLTLDDMQTMQGDIKDISTTKMLALLKEIAADFPGQQQALALLNQWDGEASRESIAATIYYTWLRHLKSYLFNDELTSYWNKNQLQGYLRNLKEKVAADKLADLLASNSPWCDNINTEKKESCSNIIEMSLGSAVKEMSKFAGADMDNWRWGDVQYTRYQHTPFSQMKLLDQVFERKIGNGGSANTINVASGTFDEDKGYLQDFGAGFRQIIRLSPQEPVQLLMNSTGQSGQLASDYYDDMVERFRDVEYINFAKEVPYVQSITLQPNNQEGASQ</sequence>
<dbReference type="PIRSF" id="PIRSF001227">
    <property type="entry name" value="Pen_acylase"/>
    <property type="match status" value="1"/>
</dbReference>
<dbReference type="PANTHER" id="PTHR34218">
    <property type="entry name" value="PEPTIDASE S45 PENICILLIN AMIDASE"/>
    <property type="match status" value="1"/>
</dbReference>
<evidence type="ECO:0000313" key="7">
    <source>
        <dbReference type="EMBL" id="WDE02116.1"/>
    </source>
</evidence>
<dbReference type="Pfam" id="PF01804">
    <property type="entry name" value="Penicil_amidase"/>
    <property type="match status" value="1"/>
</dbReference>
<keyword evidence="3" id="KW-0865">Zymogen</keyword>
<dbReference type="Gene3D" id="1.10.1400.10">
    <property type="match status" value="1"/>
</dbReference>
<evidence type="ECO:0000256" key="1">
    <source>
        <dbReference type="ARBA" id="ARBA00006586"/>
    </source>
</evidence>
<comment type="similarity">
    <text evidence="1">Belongs to the peptidase S45 family.</text>
</comment>
<feature type="active site" description="Nucleophile" evidence="5">
    <location>
        <position position="257"/>
    </location>
</feature>
<dbReference type="Gene3D" id="2.30.120.10">
    <property type="match status" value="1"/>
</dbReference>
<feature type="binding site" evidence="6">
    <location>
        <position position="329"/>
    </location>
    <ligand>
        <name>Ca(2+)</name>
        <dbReference type="ChEBI" id="CHEBI:29108"/>
    </ligand>
</feature>
<dbReference type="RefSeq" id="WP_044833295.1">
    <property type="nucleotide sequence ID" value="NZ_CP059736.1"/>
</dbReference>
<accession>A0AAF0C6D0</accession>
<dbReference type="GO" id="GO:0046872">
    <property type="term" value="F:metal ion binding"/>
    <property type="evidence" value="ECO:0007669"/>
    <property type="project" value="UniProtKB-KW"/>
</dbReference>
<evidence type="ECO:0000256" key="6">
    <source>
        <dbReference type="PIRSR" id="PIRSR001227-2"/>
    </source>
</evidence>
<dbReference type="InterPro" id="IPR043147">
    <property type="entry name" value="Penicillin_amidase_A-knob"/>
</dbReference>
<name>A0AAF0C6D0_9GAMM</name>
<dbReference type="InterPro" id="IPR029055">
    <property type="entry name" value="Ntn_hydrolases_N"/>
</dbReference>
<dbReference type="AlphaFoldDB" id="A0AAF0C6D0"/>
<proteinExistence type="inferred from homology"/>
<reference evidence="7 8" key="2">
    <citation type="journal article" date="2022" name="Mar. Drugs">
        <title>Bioassay-Guided Fractionation Leads to the Detection of Cholic Acid Generated by the Rare Thalassomonas sp.</title>
        <authorList>
            <person name="Pheiffer F."/>
            <person name="Schneider Y.K."/>
            <person name="Hansen E.H."/>
            <person name="Andersen J.H."/>
            <person name="Isaksson J."/>
            <person name="Busche T."/>
            <person name="R C."/>
            <person name="Kalinowski J."/>
            <person name="Zyl L.V."/>
            <person name="Trindade M."/>
        </authorList>
    </citation>
    <scope>NUCLEOTIDE SEQUENCE [LARGE SCALE GENOMIC DNA]</scope>
    <source>
        <strain evidence="7 8">A5K-106</strain>
    </source>
</reference>
<dbReference type="SUPFAM" id="SSF56235">
    <property type="entry name" value="N-terminal nucleophile aminohydrolases (Ntn hydrolases)"/>
    <property type="match status" value="1"/>
</dbReference>
<dbReference type="PANTHER" id="PTHR34218:SF4">
    <property type="entry name" value="ACYL-HOMOSERINE LACTONE ACYLASE QUIP"/>
    <property type="match status" value="1"/>
</dbReference>
<dbReference type="GO" id="GO:0016811">
    <property type="term" value="F:hydrolase activity, acting on carbon-nitrogen (but not peptide) bonds, in linear amides"/>
    <property type="evidence" value="ECO:0007669"/>
    <property type="project" value="InterPro"/>
</dbReference>
<dbReference type="InterPro" id="IPR002692">
    <property type="entry name" value="S45"/>
</dbReference>
<dbReference type="KEGG" id="tact:SG35_030605"/>
<keyword evidence="2" id="KW-0378">Hydrolase</keyword>
<evidence type="ECO:0000313" key="8">
    <source>
        <dbReference type="Proteomes" id="UP000032568"/>
    </source>
</evidence>
<evidence type="ECO:0000256" key="5">
    <source>
        <dbReference type="PIRSR" id="PIRSR001227-1"/>
    </source>
</evidence>
<keyword evidence="6" id="KW-0479">Metal-binding</keyword>
<dbReference type="CDD" id="cd03747">
    <property type="entry name" value="Ntn_PGA_like"/>
    <property type="match status" value="1"/>
</dbReference>
<evidence type="ECO:0000256" key="3">
    <source>
        <dbReference type="ARBA" id="ARBA00023145"/>
    </source>
</evidence>
<comment type="cofactor">
    <cofactor evidence="6">
        <name>Ca(2+)</name>
        <dbReference type="ChEBI" id="CHEBI:29108"/>
    </cofactor>
    <text evidence="6">Binds 1 Ca(2+) ion per dimer.</text>
</comment>
<dbReference type="EMBL" id="CP059736">
    <property type="protein sequence ID" value="WDE02116.1"/>
    <property type="molecule type" value="Genomic_DNA"/>
</dbReference>
<dbReference type="GO" id="GO:0017000">
    <property type="term" value="P:antibiotic biosynthetic process"/>
    <property type="evidence" value="ECO:0007669"/>
    <property type="project" value="InterPro"/>
</dbReference>
<dbReference type="Gene3D" id="3.60.20.10">
    <property type="entry name" value="Glutamine Phosphoribosylpyrophosphate, subunit 1, domain 1"/>
    <property type="match status" value="1"/>
</dbReference>
<feature type="binding site" evidence="6">
    <location>
        <position position="332"/>
    </location>
    <ligand>
        <name>Ca(2+)</name>
        <dbReference type="ChEBI" id="CHEBI:29108"/>
    </ligand>
</feature>
<protein>
    <submittedName>
        <fullName evidence="7">Penicillin acylase family protein</fullName>
    </submittedName>
</protein>
<dbReference type="InterPro" id="IPR023343">
    <property type="entry name" value="Penicillin_amidase_dom1"/>
</dbReference>
<keyword evidence="8" id="KW-1185">Reference proteome</keyword>
<evidence type="ECO:0000256" key="4">
    <source>
        <dbReference type="ARBA" id="ARBA00038735"/>
    </source>
</evidence>
<feature type="binding site" evidence="6">
    <location>
        <position position="193"/>
    </location>
    <ligand>
        <name>Ca(2+)</name>
        <dbReference type="ChEBI" id="CHEBI:29108"/>
    </ligand>
</feature>
<reference evidence="7 8" key="1">
    <citation type="journal article" date="2015" name="Genome Announc.">
        <title>Draft Genome Sequences of Marine Isolates of Thalassomonas viridans and Thalassomonas actiniarum.</title>
        <authorList>
            <person name="Olonade I."/>
            <person name="van Zyl L.J."/>
            <person name="Trindade M."/>
        </authorList>
    </citation>
    <scope>NUCLEOTIDE SEQUENCE [LARGE SCALE GENOMIC DNA]</scope>
    <source>
        <strain evidence="7 8">A5K-106</strain>
    </source>
</reference>
<dbReference type="Gene3D" id="1.10.439.10">
    <property type="entry name" value="Penicillin Amidohydrolase, domain 1"/>
    <property type="match status" value="1"/>
</dbReference>
<evidence type="ECO:0000256" key="2">
    <source>
        <dbReference type="ARBA" id="ARBA00022801"/>
    </source>
</evidence>
<dbReference type="InterPro" id="IPR043146">
    <property type="entry name" value="Penicillin_amidase_N_B-knob"/>
</dbReference>
<organism evidence="7 8">
    <name type="scientific">Thalassomonas actiniarum</name>
    <dbReference type="NCBI Taxonomy" id="485447"/>
    <lineage>
        <taxon>Bacteria</taxon>
        <taxon>Pseudomonadati</taxon>
        <taxon>Pseudomonadota</taxon>
        <taxon>Gammaproteobacteria</taxon>
        <taxon>Alteromonadales</taxon>
        <taxon>Colwelliaceae</taxon>
        <taxon>Thalassomonas</taxon>
    </lineage>
</organism>